<protein>
    <recommendedName>
        <fullName evidence="4">DUF3325 domain-containing protein</fullName>
    </recommendedName>
</protein>
<dbReference type="OrthoDB" id="6694637at2"/>
<dbReference type="Proteomes" id="UP000014568">
    <property type="component" value="Unassembled WGS sequence"/>
</dbReference>
<keyword evidence="1" id="KW-1133">Transmembrane helix</keyword>
<keyword evidence="1" id="KW-0472">Membrane</keyword>
<evidence type="ECO:0000256" key="1">
    <source>
        <dbReference type="SAM" id="Phobius"/>
    </source>
</evidence>
<keyword evidence="3" id="KW-1185">Reference proteome</keyword>
<dbReference type="RefSeq" id="WP_016656030.1">
    <property type="nucleotide sequence ID" value="NZ_KE340353.1"/>
</dbReference>
<evidence type="ECO:0000313" key="2">
    <source>
        <dbReference type="EMBL" id="EPF74255.1"/>
    </source>
</evidence>
<sequence length="119" mass="13116">MSFVWVPVLAAFSCIYLGMLALNLAMDRNAKLVFQQSFSSQKNLILRCLGYIGLVFGLGLCLYVWGAAIGFAAWCGILTFAVGLLVFVQSYYPRYSLHLASVWSVCTVLVCAVDLMGWV</sequence>
<dbReference type="EMBL" id="ATGI01000021">
    <property type="protein sequence ID" value="EPF74255.1"/>
    <property type="molecule type" value="Genomic_DNA"/>
</dbReference>
<gene>
    <name evidence="2" type="ORF">F945_01622</name>
</gene>
<keyword evidence="1" id="KW-0812">Transmembrane</keyword>
<dbReference type="STRING" id="632955.GCA_000829675_03117"/>
<evidence type="ECO:0000313" key="3">
    <source>
        <dbReference type="Proteomes" id="UP000014568"/>
    </source>
</evidence>
<dbReference type="AlphaFoldDB" id="S3N2H3"/>
<dbReference type="PATRIC" id="fig|421052.3.peg.1579"/>
<name>S3N2H3_9GAMM</name>
<dbReference type="InterPro" id="IPR021762">
    <property type="entry name" value="DUF3325"/>
</dbReference>
<feature type="transmembrane region" description="Helical" evidence="1">
    <location>
        <begin position="44"/>
        <end position="65"/>
    </location>
</feature>
<dbReference type="eggNOG" id="ENOG5030YAT">
    <property type="taxonomic scope" value="Bacteria"/>
</dbReference>
<evidence type="ECO:0008006" key="4">
    <source>
        <dbReference type="Google" id="ProtNLM"/>
    </source>
</evidence>
<dbReference type="Pfam" id="PF11804">
    <property type="entry name" value="DUF3325"/>
    <property type="match status" value="1"/>
</dbReference>
<dbReference type="HOGENOM" id="CLU_144870_0_0_6"/>
<comment type="caution">
    <text evidence="2">The sequence shown here is derived from an EMBL/GenBank/DDBJ whole genome shotgun (WGS) entry which is preliminary data.</text>
</comment>
<feature type="transmembrane region" description="Helical" evidence="1">
    <location>
        <begin position="99"/>
        <end position="118"/>
    </location>
</feature>
<feature type="transmembrane region" description="Helical" evidence="1">
    <location>
        <begin position="71"/>
        <end position="92"/>
    </location>
</feature>
<feature type="transmembrane region" description="Helical" evidence="1">
    <location>
        <begin position="6"/>
        <end position="24"/>
    </location>
</feature>
<accession>S3N2H3</accession>
<reference evidence="2 3" key="1">
    <citation type="submission" date="2013-06" db="EMBL/GenBank/DDBJ databases">
        <title>The Genome Sequence of Acinetobacter rudis CIP 110305.</title>
        <authorList>
            <consortium name="The Broad Institute Genome Sequencing Platform"/>
            <consortium name="The Broad Institute Genome Sequencing Center for Infectious Disease"/>
            <person name="Cerqueira G."/>
            <person name="Feldgarden M."/>
            <person name="Courvalin P."/>
            <person name="Perichon B."/>
            <person name="Grillot-Courvalin C."/>
            <person name="Clermont D."/>
            <person name="Rocha E."/>
            <person name="Yoon E.-J."/>
            <person name="Nemec A."/>
            <person name="Young S.K."/>
            <person name="Zeng Q."/>
            <person name="Gargeya S."/>
            <person name="Fitzgerald M."/>
            <person name="Abouelleil A."/>
            <person name="Alvarado L."/>
            <person name="Berlin A.M."/>
            <person name="Chapman S.B."/>
            <person name="Dewar J."/>
            <person name="Goldberg J."/>
            <person name="Griggs A."/>
            <person name="Gujja S."/>
            <person name="Hansen M."/>
            <person name="Howarth C."/>
            <person name="Imamovic A."/>
            <person name="Larimer J."/>
            <person name="McCowan C."/>
            <person name="Murphy C."/>
            <person name="Pearson M."/>
            <person name="Priest M."/>
            <person name="Roberts A."/>
            <person name="Saif S."/>
            <person name="Shea T."/>
            <person name="Sykes S."/>
            <person name="Wortman J."/>
            <person name="Nusbaum C."/>
            <person name="Birren B."/>
        </authorList>
    </citation>
    <scope>NUCLEOTIDE SEQUENCE [LARGE SCALE GENOMIC DNA]</scope>
    <source>
        <strain evidence="2 3">CIP 110305</strain>
    </source>
</reference>
<organism evidence="2 3">
    <name type="scientific">Acinetobacter rudis CIP 110305</name>
    <dbReference type="NCBI Taxonomy" id="421052"/>
    <lineage>
        <taxon>Bacteria</taxon>
        <taxon>Pseudomonadati</taxon>
        <taxon>Pseudomonadota</taxon>
        <taxon>Gammaproteobacteria</taxon>
        <taxon>Moraxellales</taxon>
        <taxon>Moraxellaceae</taxon>
        <taxon>Acinetobacter</taxon>
    </lineage>
</organism>
<proteinExistence type="predicted"/>